<dbReference type="Proteomes" id="UP001157069">
    <property type="component" value="Unassembled WGS sequence"/>
</dbReference>
<comment type="caution">
    <text evidence="1">The sequence shown here is derived from an EMBL/GenBank/DDBJ whole genome shotgun (WGS) entry which is preliminary data.</text>
</comment>
<accession>A0ABQ6JXC6</accession>
<keyword evidence="2" id="KW-1185">Reference proteome</keyword>
<evidence type="ECO:0000313" key="2">
    <source>
        <dbReference type="Proteomes" id="UP001157069"/>
    </source>
</evidence>
<dbReference type="RefSeq" id="WP_284300663.1">
    <property type="nucleotide sequence ID" value="NZ_BSVA01000001.1"/>
</dbReference>
<organism evidence="1 2">
    <name type="scientific">Homoserinibacter gongjuensis</name>
    <dbReference type="NCBI Taxonomy" id="1162968"/>
    <lineage>
        <taxon>Bacteria</taxon>
        <taxon>Bacillati</taxon>
        <taxon>Actinomycetota</taxon>
        <taxon>Actinomycetes</taxon>
        <taxon>Micrococcales</taxon>
        <taxon>Microbacteriaceae</taxon>
        <taxon>Homoserinibacter</taxon>
    </lineage>
</organism>
<evidence type="ECO:0000313" key="1">
    <source>
        <dbReference type="EMBL" id="GMA92043.1"/>
    </source>
</evidence>
<name>A0ABQ6JXC6_9MICO</name>
<reference evidence="2" key="1">
    <citation type="journal article" date="2019" name="Int. J. Syst. Evol. Microbiol.">
        <title>The Global Catalogue of Microorganisms (GCM) 10K type strain sequencing project: providing services to taxonomists for standard genome sequencing and annotation.</title>
        <authorList>
            <consortium name="The Broad Institute Genomics Platform"/>
            <consortium name="The Broad Institute Genome Sequencing Center for Infectious Disease"/>
            <person name="Wu L."/>
            <person name="Ma J."/>
        </authorList>
    </citation>
    <scope>NUCLEOTIDE SEQUENCE [LARGE SCALE GENOMIC DNA]</scope>
    <source>
        <strain evidence="2">NBRC 108755</strain>
    </source>
</reference>
<gene>
    <name evidence="1" type="ORF">GCM10025869_25720</name>
</gene>
<sequence length="135" mass="14532">MSESATSANAHGRRIAADDVVEAVTRAPLRYQDGSTQVFTPDGNTTFVEHGRRTSGEWGVDHEGSFWSFWPPDYRASYDVYWIMGAENTGAETGADNAGAETADAVPATASGVRFVERHGGAVSDGRYQSRVTRG</sequence>
<protein>
    <submittedName>
        <fullName evidence="1">Uncharacterized protein</fullName>
    </submittedName>
</protein>
<dbReference type="EMBL" id="BSVA01000001">
    <property type="protein sequence ID" value="GMA92043.1"/>
    <property type="molecule type" value="Genomic_DNA"/>
</dbReference>
<proteinExistence type="predicted"/>